<dbReference type="Proteomes" id="UP000799753">
    <property type="component" value="Unassembled WGS sequence"/>
</dbReference>
<feature type="compositionally biased region" description="Acidic residues" evidence="1">
    <location>
        <begin position="501"/>
        <end position="518"/>
    </location>
</feature>
<feature type="region of interest" description="Disordered" evidence="1">
    <location>
        <begin position="475"/>
        <end position="518"/>
    </location>
</feature>
<name>A0A6A6RPZ2_9PLEO</name>
<reference evidence="2" key="1">
    <citation type="journal article" date="2020" name="Stud. Mycol.">
        <title>101 Dothideomycetes genomes: a test case for predicting lifestyles and emergence of pathogens.</title>
        <authorList>
            <person name="Haridas S."/>
            <person name="Albert R."/>
            <person name="Binder M."/>
            <person name="Bloem J."/>
            <person name="Labutti K."/>
            <person name="Salamov A."/>
            <person name="Andreopoulos B."/>
            <person name="Baker S."/>
            <person name="Barry K."/>
            <person name="Bills G."/>
            <person name="Bluhm B."/>
            <person name="Cannon C."/>
            <person name="Castanera R."/>
            <person name="Culley D."/>
            <person name="Daum C."/>
            <person name="Ezra D."/>
            <person name="Gonzalez J."/>
            <person name="Henrissat B."/>
            <person name="Kuo A."/>
            <person name="Liang C."/>
            <person name="Lipzen A."/>
            <person name="Lutzoni F."/>
            <person name="Magnuson J."/>
            <person name="Mondo S."/>
            <person name="Nolan M."/>
            <person name="Ohm R."/>
            <person name="Pangilinan J."/>
            <person name="Park H.-J."/>
            <person name="Ramirez L."/>
            <person name="Alfaro M."/>
            <person name="Sun H."/>
            <person name="Tritt A."/>
            <person name="Yoshinaga Y."/>
            <person name="Zwiers L.-H."/>
            <person name="Turgeon B."/>
            <person name="Goodwin S."/>
            <person name="Spatafora J."/>
            <person name="Crous P."/>
            <person name="Grigoriev I."/>
        </authorList>
    </citation>
    <scope>NUCLEOTIDE SEQUENCE</scope>
    <source>
        <strain evidence="2">CBS 473.64</strain>
    </source>
</reference>
<dbReference type="EMBL" id="MU006798">
    <property type="protein sequence ID" value="KAF2636513.1"/>
    <property type="molecule type" value="Genomic_DNA"/>
</dbReference>
<feature type="compositionally biased region" description="Low complexity" evidence="1">
    <location>
        <begin position="277"/>
        <end position="307"/>
    </location>
</feature>
<keyword evidence="3" id="KW-1185">Reference proteome</keyword>
<organism evidence="2 3">
    <name type="scientific">Massarina eburnea CBS 473.64</name>
    <dbReference type="NCBI Taxonomy" id="1395130"/>
    <lineage>
        <taxon>Eukaryota</taxon>
        <taxon>Fungi</taxon>
        <taxon>Dikarya</taxon>
        <taxon>Ascomycota</taxon>
        <taxon>Pezizomycotina</taxon>
        <taxon>Dothideomycetes</taxon>
        <taxon>Pleosporomycetidae</taxon>
        <taxon>Pleosporales</taxon>
        <taxon>Massarineae</taxon>
        <taxon>Massarinaceae</taxon>
        <taxon>Massarina</taxon>
    </lineage>
</organism>
<feature type="compositionally biased region" description="Low complexity" evidence="1">
    <location>
        <begin position="72"/>
        <end position="81"/>
    </location>
</feature>
<protein>
    <submittedName>
        <fullName evidence="2">Uncharacterized protein</fullName>
    </submittedName>
</protein>
<gene>
    <name evidence="2" type="ORF">P280DRAFT_522144</name>
</gene>
<feature type="compositionally biased region" description="Basic residues" evidence="1">
    <location>
        <begin position="180"/>
        <end position="190"/>
    </location>
</feature>
<feature type="region of interest" description="Disordered" evidence="1">
    <location>
        <begin position="1"/>
        <end position="34"/>
    </location>
</feature>
<dbReference type="AlphaFoldDB" id="A0A6A6RPZ2"/>
<evidence type="ECO:0000313" key="3">
    <source>
        <dbReference type="Proteomes" id="UP000799753"/>
    </source>
</evidence>
<evidence type="ECO:0000256" key="1">
    <source>
        <dbReference type="SAM" id="MobiDB-lite"/>
    </source>
</evidence>
<feature type="region of interest" description="Disordered" evidence="1">
    <location>
        <begin position="164"/>
        <end position="317"/>
    </location>
</feature>
<sequence length="518" mass="55995">MSNAMDSRMSGATSGTVSPAPSDTTMDVSMETDAGSVASMNARFLARIEEYLVQNPEVPQAAKPKRKRKPTTKAAASASEAKSTKGPRKGRAGGTPVPVQGSVVPAPRVEETRVESVGEIAPVVAPVTLPAGNLAPAPAPATRPRLIVRFPIAMWNACVLAAKNRESESSVPDGAGKNAKTTRSKKRKATPKQVGESETAGCKKRKTVSKEVGETATSGAKTTGSKKRKAVSKQVEESEASGANTTGSKKRKITPPQALPPAPETRRSTRVVKKTSAEAPSTTATTSTTSTRRGKKTSAGASSTAATRPHDEPQPQTTCRTIFAVGNEPDFELMVMEGTPAMGVNIWTSDLTETTYIEPHPVADPGMEFVEAKARKDNRQIDMMVRKAERDNGEEAADLTRFLRKSRNDRLAEIKRQDRWRKKDEEARREKIRLQKMSPDVFHDCCGDPKCYDTKNLGMETVCARIALRCASPPRRVSWSRRRDGPFGLDDGVSWSRSQDESLDLDDGVSETSAEDTE</sequence>
<proteinExistence type="predicted"/>
<accession>A0A6A6RPZ2</accession>
<feature type="compositionally biased region" description="Polar residues" evidence="1">
    <location>
        <begin position="1"/>
        <end position="27"/>
    </location>
</feature>
<feature type="region of interest" description="Disordered" evidence="1">
    <location>
        <begin position="53"/>
        <end position="102"/>
    </location>
</feature>
<evidence type="ECO:0000313" key="2">
    <source>
        <dbReference type="EMBL" id="KAF2636513.1"/>
    </source>
</evidence>